<dbReference type="InterPro" id="IPR019277">
    <property type="entry name" value="DUF2304"/>
</dbReference>
<protein>
    <submittedName>
        <fullName evidence="2">Membrane protein</fullName>
    </submittedName>
</protein>
<feature type="transmembrane region" description="Helical" evidence="1">
    <location>
        <begin position="31"/>
        <end position="50"/>
    </location>
</feature>
<dbReference type="STRING" id="1123307.GCA_000380065_01318"/>
<proteinExistence type="predicted"/>
<feature type="transmembrane region" description="Helical" evidence="1">
    <location>
        <begin position="6"/>
        <end position="24"/>
    </location>
</feature>
<name>A0A380KYV3_9STRE</name>
<dbReference type="Pfam" id="PF10066">
    <property type="entry name" value="DUF2304"/>
    <property type="match status" value="1"/>
</dbReference>
<dbReference type="Proteomes" id="UP000254634">
    <property type="component" value="Unassembled WGS sequence"/>
</dbReference>
<keyword evidence="1" id="KW-0812">Transmembrane</keyword>
<keyword evidence="1" id="KW-1133">Transmembrane helix</keyword>
<accession>A0A380KYV3</accession>
<dbReference type="AlphaFoldDB" id="A0A380KYV3"/>
<feature type="transmembrane region" description="Helical" evidence="1">
    <location>
        <begin position="56"/>
        <end position="80"/>
    </location>
</feature>
<dbReference type="RefSeq" id="WP_018372023.1">
    <property type="nucleotide sequence ID" value="NZ_UHFR01000005.1"/>
</dbReference>
<organism evidence="2 3">
    <name type="scientific">Streptococcus massiliensis</name>
    <dbReference type="NCBI Taxonomy" id="313439"/>
    <lineage>
        <taxon>Bacteria</taxon>
        <taxon>Bacillati</taxon>
        <taxon>Bacillota</taxon>
        <taxon>Bacilli</taxon>
        <taxon>Lactobacillales</taxon>
        <taxon>Streptococcaceae</taxon>
        <taxon>Streptococcus</taxon>
    </lineage>
</organism>
<evidence type="ECO:0000313" key="2">
    <source>
        <dbReference type="EMBL" id="SUN75740.1"/>
    </source>
</evidence>
<sequence>MSIWFQIVLVFVSLVTCSFILRNIRKSQVQIGDALFWVFFSLILLIFSIIPQVAEFISATLGIFSAVNFIFLFIIFLLLINQFQLTIRLSKLDSKFKDLVQTLAIKDEEHED</sequence>
<keyword evidence="3" id="KW-1185">Reference proteome</keyword>
<evidence type="ECO:0000313" key="3">
    <source>
        <dbReference type="Proteomes" id="UP000254634"/>
    </source>
</evidence>
<gene>
    <name evidence="2" type="ORF">NCTC13765_00176</name>
</gene>
<evidence type="ECO:0000256" key="1">
    <source>
        <dbReference type="SAM" id="Phobius"/>
    </source>
</evidence>
<reference evidence="2" key="1">
    <citation type="submission" date="2018-06" db="EMBL/GenBank/DDBJ databases">
        <authorList>
            <consortium name="Pathogen Informatics"/>
            <person name="Doyle S."/>
        </authorList>
    </citation>
    <scope>NUCLEOTIDE SEQUENCE [LARGE SCALE GENOMIC DNA]</scope>
    <source>
        <strain evidence="2">NCTC13765</strain>
    </source>
</reference>
<keyword evidence="1" id="KW-0472">Membrane</keyword>
<dbReference type="EMBL" id="UHFR01000005">
    <property type="protein sequence ID" value="SUN75740.1"/>
    <property type="molecule type" value="Genomic_DNA"/>
</dbReference>
<dbReference type="OrthoDB" id="2237501at2"/>